<dbReference type="InterPro" id="IPR029058">
    <property type="entry name" value="AB_hydrolase_fold"/>
</dbReference>
<dbReference type="AlphaFoldDB" id="A0A1H9UGK9"/>
<name>A0A1H9UGK9_9MICO</name>
<dbReference type="InterPro" id="IPR000801">
    <property type="entry name" value="Esterase-like"/>
</dbReference>
<dbReference type="Gene3D" id="3.40.50.1820">
    <property type="entry name" value="alpha/beta hydrolase"/>
    <property type="match status" value="1"/>
</dbReference>
<dbReference type="Proteomes" id="UP000199019">
    <property type="component" value="Unassembled WGS sequence"/>
</dbReference>
<keyword evidence="2" id="KW-1185">Reference proteome</keyword>
<dbReference type="STRING" id="587636.SAMN05216199_1901"/>
<proteinExistence type="predicted"/>
<evidence type="ECO:0000313" key="1">
    <source>
        <dbReference type="EMBL" id="SES08307.1"/>
    </source>
</evidence>
<dbReference type="InterPro" id="IPR050583">
    <property type="entry name" value="Mycobacterial_A85_antigen"/>
</dbReference>
<organism evidence="1 2">
    <name type="scientific">Pedococcus cremeus</name>
    <dbReference type="NCBI Taxonomy" id="587636"/>
    <lineage>
        <taxon>Bacteria</taxon>
        <taxon>Bacillati</taxon>
        <taxon>Actinomycetota</taxon>
        <taxon>Actinomycetes</taxon>
        <taxon>Micrococcales</taxon>
        <taxon>Intrasporangiaceae</taxon>
        <taxon>Pedococcus</taxon>
    </lineage>
</organism>
<reference evidence="2" key="1">
    <citation type="submission" date="2016-10" db="EMBL/GenBank/DDBJ databases">
        <authorList>
            <person name="Varghese N."/>
            <person name="Submissions S."/>
        </authorList>
    </citation>
    <scope>NUCLEOTIDE SEQUENCE [LARGE SCALE GENOMIC DNA]</scope>
    <source>
        <strain evidence="2">CGMCC 1.6963</strain>
    </source>
</reference>
<dbReference type="PANTHER" id="PTHR48098:SF1">
    <property type="entry name" value="DIACYLGLYCEROL ACYLTRANSFERASE_MYCOLYLTRANSFERASE AG85A"/>
    <property type="match status" value="1"/>
</dbReference>
<accession>A0A1H9UGK9</accession>
<dbReference type="EMBL" id="FOHB01000003">
    <property type="protein sequence ID" value="SES08307.1"/>
    <property type="molecule type" value="Genomic_DNA"/>
</dbReference>
<dbReference type="PANTHER" id="PTHR48098">
    <property type="entry name" value="ENTEROCHELIN ESTERASE-RELATED"/>
    <property type="match status" value="1"/>
</dbReference>
<dbReference type="RefSeq" id="WP_177180290.1">
    <property type="nucleotide sequence ID" value="NZ_FOHB01000003.1"/>
</dbReference>
<dbReference type="SUPFAM" id="SSF53474">
    <property type="entry name" value="alpha/beta-Hydrolases"/>
    <property type="match status" value="1"/>
</dbReference>
<evidence type="ECO:0000313" key="2">
    <source>
        <dbReference type="Proteomes" id="UP000199019"/>
    </source>
</evidence>
<sequence length="382" mass="40165">MSLTGGAFLGLVIALTVLAFLVVVAEWPALAGPSPGKVAARVGTLLVVNALVLLTAATQLNAQYLFFADWTDLKGALTGTVTTTGLKRGGNATQAGRATVHGRAAKAASTLPPLPAGASSAQPISYTVHGPASGIVNTVIVQLPQGYTAAANAGTRYPVIETFQGYPSSPSRWLASDSMNLPTVMDQKVAAHEIAPALIVSPQVEIPRGFDTECVNGRPGRPQLETWLTVDVPNWVAKTFRVRTDRGSWAAMGLSTGGWCAAMASMLHPAQYGGAVVLGGYFRPEFGLYEPYPPQSALARRYDLVALARRKPPPAAMWLETSHADATSYSSSAAFLKAARPPLAIEAVVLRHAGHRVGIWQALLPSTLTWLGKTLPGFAPKP</sequence>
<dbReference type="Pfam" id="PF00756">
    <property type="entry name" value="Esterase"/>
    <property type="match status" value="1"/>
</dbReference>
<dbReference type="GO" id="GO:0016747">
    <property type="term" value="F:acyltransferase activity, transferring groups other than amino-acyl groups"/>
    <property type="evidence" value="ECO:0007669"/>
    <property type="project" value="TreeGrafter"/>
</dbReference>
<protein>
    <submittedName>
        <fullName evidence="1">Putative esterase</fullName>
    </submittedName>
</protein>
<gene>
    <name evidence="1" type="ORF">SAMN05216199_1901</name>
</gene>